<evidence type="ECO:0000313" key="2">
    <source>
        <dbReference type="Proteomes" id="UP001222027"/>
    </source>
</evidence>
<evidence type="ECO:0000313" key="1">
    <source>
        <dbReference type="EMBL" id="KAJ8475621.1"/>
    </source>
</evidence>
<proteinExistence type="predicted"/>
<comment type="caution">
    <text evidence="1">The sequence shown here is derived from an EMBL/GenBank/DDBJ whole genome shotgun (WGS) entry which is preliminary data.</text>
</comment>
<organism evidence="1 2">
    <name type="scientific">Ensete ventricosum</name>
    <name type="common">Abyssinian banana</name>
    <name type="synonym">Musa ensete</name>
    <dbReference type="NCBI Taxonomy" id="4639"/>
    <lineage>
        <taxon>Eukaryota</taxon>
        <taxon>Viridiplantae</taxon>
        <taxon>Streptophyta</taxon>
        <taxon>Embryophyta</taxon>
        <taxon>Tracheophyta</taxon>
        <taxon>Spermatophyta</taxon>
        <taxon>Magnoliopsida</taxon>
        <taxon>Liliopsida</taxon>
        <taxon>Zingiberales</taxon>
        <taxon>Musaceae</taxon>
        <taxon>Ensete</taxon>
    </lineage>
</organism>
<gene>
    <name evidence="1" type="ORF">OPV22_019348</name>
</gene>
<protein>
    <submittedName>
        <fullName evidence="1">Uncharacterized protein</fullName>
    </submittedName>
</protein>
<dbReference type="AlphaFoldDB" id="A0AAV8PB26"/>
<accession>A0AAV8PB26</accession>
<name>A0AAV8PB26_ENSVE</name>
<dbReference type="EMBL" id="JAQQAF010000006">
    <property type="protein sequence ID" value="KAJ8475621.1"/>
    <property type="molecule type" value="Genomic_DNA"/>
</dbReference>
<sequence>MSRFVTRDRKRWVGRRGRPSKFRSYVSPQTYIKGRGQTGEAKPVPLATATVTSGLQLLRLVIARLRRGDGDHLYMQSLSKGHSNIKY</sequence>
<reference evidence="1 2" key="1">
    <citation type="submission" date="2022-12" db="EMBL/GenBank/DDBJ databases">
        <title>Chromosome-scale assembly of the Ensete ventricosum genome.</title>
        <authorList>
            <person name="Dussert Y."/>
            <person name="Stocks J."/>
            <person name="Wendawek A."/>
            <person name="Woldeyes F."/>
            <person name="Nichols R.A."/>
            <person name="Borrell J.S."/>
        </authorList>
    </citation>
    <scope>NUCLEOTIDE SEQUENCE [LARGE SCALE GENOMIC DNA]</scope>
    <source>
        <strain evidence="2">cv. Maze</strain>
        <tissue evidence="1">Seeds</tissue>
    </source>
</reference>
<keyword evidence="2" id="KW-1185">Reference proteome</keyword>
<dbReference type="Proteomes" id="UP001222027">
    <property type="component" value="Unassembled WGS sequence"/>
</dbReference>